<feature type="domain" description="Histone deacetylase" evidence="2">
    <location>
        <begin position="20"/>
        <end position="306"/>
    </location>
</feature>
<dbReference type="PANTHER" id="PTHR10625">
    <property type="entry name" value="HISTONE DEACETYLASE HDAC1-RELATED"/>
    <property type="match status" value="1"/>
</dbReference>
<dbReference type="GO" id="GO:0004407">
    <property type="term" value="F:histone deacetylase activity"/>
    <property type="evidence" value="ECO:0007669"/>
    <property type="project" value="TreeGrafter"/>
</dbReference>
<dbReference type="PANTHER" id="PTHR10625:SF10">
    <property type="entry name" value="HISTONE DEACETYLASE HDAC1"/>
    <property type="match status" value="1"/>
</dbReference>
<dbReference type="Proteomes" id="UP000229498">
    <property type="component" value="Unassembled WGS sequence"/>
</dbReference>
<evidence type="ECO:0000313" key="4">
    <source>
        <dbReference type="Proteomes" id="UP000229498"/>
    </source>
</evidence>
<dbReference type="InterPro" id="IPR023801">
    <property type="entry name" value="His_deacetylse_dom"/>
</dbReference>
<dbReference type="RefSeq" id="WP_109793325.1">
    <property type="nucleotide sequence ID" value="NZ_PHIG01000031.1"/>
</dbReference>
<dbReference type="InterPro" id="IPR037138">
    <property type="entry name" value="His_deacetylse_dom_sf"/>
</dbReference>
<dbReference type="OrthoDB" id="9808367at2"/>
<proteinExistence type="inferred from homology"/>
<comment type="caution">
    <text evidence="3">The sequence shown here is derived from an EMBL/GenBank/DDBJ whole genome shotgun (WGS) entry which is preliminary data.</text>
</comment>
<evidence type="ECO:0000313" key="3">
    <source>
        <dbReference type="EMBL" id="PJK30051.1"/>
    </source>
</evidence>
<organism evidence="3 4">
    <name type="scientific">Minwuia thermotolerans</name>
    <dbReference type="NCBI Taxonomy" id="2056226"/>
    <lineage>
        <taxon>Bacteria</taxon>
        <taxon>Pseudomonadati</taxon>
        <taxon>Pseudomonadota</taxon>
        <taxon>Alphaproteobacteria</taxon>
        <taxon>Minwuiales</taxon>
        <taxon>Minwuiaceae</taxon>
        <taxon>Minwuia</taxon>
    </lineage>
</organism>
<dbReference type="PRINTS" id="PR01270">
    <property type="entry name" value="HDASUPER"/>
</dbReference>
<sequence length="311" mass="33426">MATLFVTHMDCLMHDTGPSHPERPDRLRAVTHALNETDFPDLVRREAPLASDDQIALAHPADHVAAVFDAVPGQGRRHLDGDTVVSPGSAEAARRAAGAVIAAIDAVFAGEAANAFCAVRPPGHHAERRTPMGFCLFNNVAIGAQHARKAHDIRRVAVIDFDVHHGNGTQDLFQDDPELFYGSTHQWPLYPGTGAREERGVSGNIVNACLPPAAGSADFRAAMTDEVLPRLKAFQPELLIVSAGFDAHERDPLANLNLTDDDYAWITAELMAVADECCAGRVVSVLEGGYDLDALQTASAAHVRELERKKG</sequence>
<name>A0A2M9G2W2_9PROT</name>
<dbReference type="Pfam" id="PF00850">
    <property type="entry name" value="Hist_deacetyl"/>
    <property type="match status" value="1"/>
</dbReference>
<dbReference type="AlphaFoldDB" id="A0A2M9G2W2"/>
<protein>
    <submittedName>
        <fullName evidence="3">Acetoin utilization protein</fullName>
    </submittedName>
</protein>
<evidence type="ECO:0000256" key="1">
    <source>
        <dbReference type="ARBA" id="ARBA00005947"/>
    </source>
</evidence>
<dbReference type="CDD" id="cd11599">
    <property type="entry name" value="HDAC_classII_2"/>
    <property type="match status" value="1"/>
</dbReference>
<dbReference type="InterPro" id="IPR000286">
    <property type="entry name" value="HDACs"/>
</dbReference>
<dbReference type="InterPro" id="IPR023696">
    <property type="entry name" value="Ureohydrolase_dom_sf"/>
</dbReference>
<keyword evidence="4" id="KW-1185">Reference proteome</keyword>
<evidence type="ECO:0000259" key="2">
    <source>
        <dbReference type="Pfam" id="PF00850"/>
    </source>
</evidence>
<dbReference type="GO" id="GO:0040029">
    <property type="term" value="P:epigenetic regulation of gene expression"/>
    <property type="evidence" value="ECO:0007669"/>
    <property type="project" value="TreeGrafter"/>
</dbReference>
<comment type="similarity">
    <text evidence="1">Belongs to the histone deacetylase family.</text>
</comment>
<accession>A0A2M9G2W2</accession>
<gene>
    <name evidence="3" type="ORF">CVT23_09835</name>
</gene>
<dbReference type="EMBL" id="PHIG01000031">
    <property type="protein sequence ID" value="PJK30051.1"/>
    <property type="molecule type" value="Genomic_DNA"/>
</dbReference>
<dbReference type="SUPFAM" id="SSF52768">
    <property type="entry name" value="Arginase/deacetylase"/>
    <property type="match status" value="1"/>
</dbReference>
<reference evidence="3 4" key="1">
    <citation type="submission" date="2017-11" db="EMBL/GenBank/DDBJ databases">
        <title>Draft genome sequence of Rhizobiales bacterium SY3-13.</title>
        <authorList>
            <person name="Sun C."/>
        </authorList>
    </citation>
    <scope>NUCLEOTIDE SEQUENCE [LARGE SCALE GENOMIC DNA]</scope>
    <source>
        <strain evidence="3 4">SY3-13</strain>
    </source>
</reference>
<dbReference type="Gene3D" id="3.40.800.20">
    <property type="entry name" value="Histone deacetylase domain"/>
    <property type="match status" value="1"/>
</dbReference>